<protein>
    <recommendedName>
        <fullName evidence="10">Unc-50 family protein</fullName>
    </recommendedName>
</protein>
<comment type="similarity">
    <text evidence="2">Belongs to the unc-50 family.</text>
</comment>
<accession>A0A0D2WXH8</accession>
<dbReference type="InParanoid" id="A0A0D2WXH8"/>
<organism evidence="8 9">
    <name type="scientific">Capsaspora owczarzaki (strain ATCC 30864)</name>
    <dbReference type="NCBI Taxonomy" id="595528"/>
    <lineage>
        <taxon>Eukaryota</taxon>
        <taxon>Filasterea</taxon>
        <taxon>Capsaspora</taxon>
    </lineage>
</organism>
<dbReference type="Proteomes" id="UP000008743">
    <property type="component" value="Unassembled WGS sequence"/>
</dbReference>
<dbReference type="GO" id="GO:0000139">
    <property type="term" value="C:Golgi membrane"/>
    <property type="evidence" value="ECO:0007669"/>
    <property type="project" value="TreeGrafter"/>
</dbReference>
<feature type="region of interest" description="Disordered" evidence="6">
    <location>
        <begin position="56"/>
        <end position="77"/>
    </location>
</feature>
<feature type="transmembrane region" description="Helical" evidence="7">
    <location>
        <begin position="138"/>
        <end position="162"/>
    </location>
</feature>
<evidence type="ECO:0000256" key="4">
    <source>
        <dbReference type="ARBA" id="ARBA00022989"/>
    </source>
</evidence>
<feature type="transmembrane region" description="Helical" evidence="7">
    <location>
        <begin position="283"/>
        <end position="304"/>
    </location>
</feature>
<evidence type="ECO:0000256" key="3">
    <source>
        <dbReference type="ARBA" id="ARBA00022692"/>
    </source>
</evidence>
<dbReference type="PANTHER" id="PTHR12841">
    <property type="entry name" value="PROTEIN UNC-50 HOMOLOG"/>
    <property type="match status" value="1"/>
</dbReference>
<keyword evidence="3 7" id="KW-0812">Transmembrane</keyword>
<dbReference type="OMA" id="YRNFMYR"/>
<evidence type="ECO:0000256" key="7">
    <source>
        <dbReference type="SAM" id="Phobius"/>
    </source>
</evidence>
<comment type="subcellular location">
    <subcellularLocation>
        <location evidence="1">Membrane</location>
        <topology evidence="1">Multi-pass membrane protein</topology>
    </subcellularLocation>
</comment>
<dbReference type="OrthoDB" id="10027013at2759"/>
<dbReference type="RefSeq" id="XP_004343182.1">
    <property type="nucleotide sequence ID" value="XM_004343132.2"/>
</dbReference>
<feature type="transmembrane region" description="Helical" evidence="7">
    <location>
        <begin position="246"/>
        <end position="271"/>
    </location>
</feature>
<dbReference type="STRING" id="595528.A0A0D2WXH8"/>
<evidence type="ECO:0000256" key="6">
    <source>
        <dbReference type="SAM" id="MobiDB-lite"/>
    </source>
</evidence>
<dbReference type="FunCoup" id="A0A0D2WXH8">
    <property type="interactions" value="348"/>
</dbReference>
<evidence type="ECO:0000256" key="1">
    <source>
        <dbReference type="ARBA" id="ARBA00004141"/>
    </source>
</evidence>
<evidence type="ECO:0000256" key="2">
    <source>
        <dbReference type="ARBA" id="ARBA00006293"/>
    </source>
</evidence>
<name>A0A0D2WXH8_CAPO3</name>
<dbReference type="PhylomeDB" id="A0A0D2WXH8"/>
<feature type="transmembrane region" description="Helical" evidence="7">
    <location>
        <begin position="168"/>
        <end position="191"/>
    </location>
</feature>
<dbReference type="eggNOG" id="KOG3012">
    <property type="taxonomic scope" value="Eukaryota"/>
</dbReference>
<dbReference type="EMBL" id="KE346374">
    <property type="protein sequence ID" value="KJE97468.1"/>
    <property type="molecule type" value="Genomic_DNA"/>
</dbReference>
<evidence type="ECO:0000256" key="5">
    <source>
        <dbReference type="ARBA" id="ARBA00023136"/>
    </source>
</evidence>
<dbReference type="AlphaFoldDB" id="A0A0D2WXH8"/>
<gene>
    <name evidence="8" type="ORF">CAOG_007323</name>
</gene>
<evidence type="ECO:0000313" key="9">
    <source>
        <dbReference type="Proteomes" id="UP000008743"/>
    </source>
</evidence>
<dbReference type="PANTHER" id="PTHR12841:SF6">
    <property type="entry name" value="PROTEIN UNC-50 HOMOLOG"/>
    <property type="match status" value="1"/>
</dbReference>
<keyword evidence="9" id="KW-1185">Reference proteome</keyword>
<dbReference type="InterPro" id="IPR007881">
    <property type="entry name" value="UNC-50"/>
</dbReference>
<proteinExistence type="inferred from homology"/>
<evidence type="ECO:0000313" key="8">
    <source>
        <dbReference type="EMBL" id="KJE97468.1"/>
    </source>
</evidence>
<feature type="transmembrane region" description="Helical" evidence="7">
    <location>
        <begin position="220"/>
        <end position="240"/>
    </location>
</feature>
<dbReference type="Pfam" id="PF05216">
    <property type="entry name" value="UNC-50"/>
    <property type="match status" value="1"/>
</dbReference>
<evidence type="ECO:0008006" key="10">
    <source>
        <dbReference type="Google" id="ProtNLM"/>
    </source>
</evidence>
<reference evidence="9" key="1">
    <citation type="submission" date="2011-02" db="EMBL/GenBank/DDBJ databases">
        <title>The Genome Sequence of Capsaspora owczarzaki ATCC 30864.</title>
        <authorList>
            <person name="Russ C."/>
            <person name="Cuomo C."/>
            <person name="Burger G."/>
            <person name="Gray M.W."/>
            <person name="Holland P.W.H."/>
            <person name="King N."/>
            <person name="Lang F.B.F."/>
            <person name="Roger A.J."/>
            <person name="Ruiz-Trillo I."/>
            <person name="Young S.K."/>
            <person name="Zeng Q."/>
            <person name="Gargeya S."/>
            <person name="Alvarado L."/>
            <person name="Berlin A."/>
            <person name="Chapman S.B."/>
            <person name="Chen Z."/>
            <person name="Freedman E."/>
            <person name="Gellesch M."/>
            <person name="Goldberg J."/>
            <person name="Griggs A."/>
            <person name="Gujja S."/>
            <person name="Heilman E."/>
            <person name="Heiman D."/>
            <person name="Howarth C."/>
            <person name="Mehta T."/>
            <person name="Neiman D."/>
            <person name="Pearson M."/>
            <person name="Roberts A."/>
            <person name="Saif S."/>
            <person name="Shea T."/>
            <person name="Shenoy N."/>
            <person name="Sisk P."/>
            <person name="Stolte C."/>
            <person name="Sykes S."/>
            <person name="White J."/>
            <person name="Yandava C."/>
            <person name="Haas B."/>
            <person name="Nusbaum C."/>
            <person name="Birren B."/>
        </authorList>
    </citation>
    <scope>NUCLEOTIDE SEQUENCE</scope>
    <source>
        <strain evidence="9">ATCC 30864</strain>
    </source>
</reference>
<keyword evidence="5 7" id="KW-0472">Membrane</keyword>
<keyword evidence="4 7" id="KW-1133">Transmembrane helix</keyword>
<sequence length="316" mass="35511">MSSSSAHFGLSIGSGVGSSLLAGSSVGSTGGGSSSGQAATAFAGLGAQVSSFQTNASGRLPSLQPQPQQQHGYHHPHHYAGAATRRHKFIRRLLNFRQMDFQFALSQVADLCFRPKEAYRNIYYHRQTKNQWARDDPAFMVVLITVILISAICFSLRFSLGVGGFFKFFLWSVFVDFLGTGLVIATCCWAFTNRFMRTHTLHGVEQSVEWAYAFDVHCNAFLPLLLILHVLQLVLLTPFIMNTPDFFSALVCNTLWLVALTYYTYITYLGYAALPFLERTVYFLYPVALSFISYIISLLIGWNITRSVFRFYELEF</sequence>